<reference evidence="2 3" key="1">
    <citation type="journal article" date="2016" name="Nat. Commun.">
        <title>Thousands of microbial genomes shed light on interconnected biogeochemical processes in an aquifer system.</title>
        <authorList>
            <person name="Anantharaman K."/>
            <person name="Brown C.T."/>
            <person name="Hug L.A."/>
            <person name="Sharon I."/>
            <person name="Castelle C.J."/>
            <person name="Probst A.J."/>
            <person name="Thomas B.C."/>
            <person name="Singh A."/>
            <person name="Wilkins M.J."/>
            <person name="Karaoz U."/>
            <person name="Brodie E.L."/>
            <person name="Williams K.H."/>
            <person name="Hubbard S.S."/>
            <person name="Banfield J.F."/>
        </authorList>
    </citation>
    <scope>NUCLEOTIDE SEQUENCE [LARGE SCALE GENOMIC DNA]</scope>
</reference>
<dbReference type="STRING" id="1797785.A3B45_01080"/>
<dbReference type="EMBL" id="MFDM01000007">
    <property type="protein sequence ID" value="OGE44160.1"/>
    <property type="molecule type" value="Genomic_DNA"/>
</dbReference>
<protein>
    <submittedName>
        <fullName evidence="2">Uncharacterized protein</fullName>
    </submittedName>
</protein>
<gene>
    <name evidence="2" type="ORF">A3B45_01080</name>
</gene>
<accession>A0A1F5KTL5</accession>
<evidence type="ECO:0000256" key="1">
    <source>
        <dbReference type="SAM" id="Phobius"/>
    </source>
</evidence>
<feature type="transmembrane region" description="Helical" evidence="1">
    <location>
        <begin position="53"/>
        <end position="72"/>
    </location>
</feature>
<feature type="transmembrane region" description="Helical" evidence="1">
    <location>
        <begin position="12"/>
        <end position="32"/>
    </location>
</feature>
<keyword evidence="1" id="KW-0472">Membrane</keyword>
<proteinExistence type="predicted"/>
<name>A0A1F5KTL5_9BACT</name>
<evidence type="ECO:0000313" key="2">
    <source>
        <dbReference type="EMBL" id="OGE44160.1"/>
    </source>
</evidence>
<keyword evidence="1" id="KW-0812">Transmembrane</keyword>
<comment type="caution">
    <text evidence="2">The sequence shown here is derived from an EMBL/GenBank/DDBJ whole genome shotgun (WGS) entry which is preliminary data.</text>
</comment>
<dbReference type="Proteomes" id="UP000178565">
    <property type="component" value="Unassembled WGS sequence"/>
</dbReference>
<evidence type="ECO:0000313" key="3">
    <source>
        <dbReference type="Proteomes" id="UP000178565"/>
    </source>
</evidence>
<keyword evidence="1" id="KW-1133">Transmembrane helix</keyword>
<dbReference type="AlphaFoldDB" id="A0A1F5KTL5"/>
<organism evidence="2 3">
    <name type="scientific">Candidatus Daviesbacteria bacterium RIFCSPLOWO2_01_FULL_39_12</name>
    <dbReference type="NCBI Taxonomy" id="1797785"/>
    <lineage>
        <taxon>Bacteria</taxon>
        <taxon>Candidatus Daviesiibacteriota</taxon>
    </lineage>
</organism>
<sequence>MNSGVGIEVFYGPYFLPIVSFILIISGLYSLITKKVLTPPRNIDPRWMAGRWAVVWGFLLIMLGIAFIATYFQRGEIYHP</sequence>